<evidence type="ECO:0000313" key="12">
    <source>
        <dbReference type="RefSeq" id="XP_011083914.1"/>
    </source>
</evidence>
<feature type="region of interest" description="Disordered" evidence="9">
    <location>
        <begin position="272"/>
        <end position="316"/>
    </location>
</feature>
<dbReference type="Proteomes" id="UP000504604">
    <property type="component" value="Linkage group LG7"/>
</dbReference>
<dbReference type="RefSeq" id="XP_020551210.1">
    <property type="nucleotide sequence ID" value="XM_020695551.1"/>
</dbReference>
<name>A0A6I9TIG4_SESIN</name>
<dbReference type="PANTHER" id="PTHR11850">
    <property type="entry name" value="HOMEOBOX PROTEIN TRANSCRIPTION FACTORS"/>
    <property type="match status" value="1"/>
</dbReference>
<keyword evidence="4 8" id="KW-0238">DNA-binding</keyword>
<dbReference type="AlphaFoldDB" id="A0A6I9TIG4"/>
<keyword evidence="7 8" id="KW-0539">Nucleus</keyword>
<dbReference type="GO" id="GO:0006355">
    <property type="term" value="P:regulation of DNA-templated transcription"/>
    <property type="evidence" value="ECO:0007669"/>
    <property type="project" value="InterPro"/>
</dbReference>
<proteinExistence type="inferred from homology"/>
<dbReference type="SUPFAM" id="SSF46689">
    <property type="entry name" value="Homeodomain-like"/>
    <property type="match status" value="1"/>
</dbReference>
<keyword evidence="11" id="KW-1185">Reference proteome</keyword>
<protein>
    <submittedName>
        <fullName evidence="12">BEL1-like homeodomain protein 4 isoform X1</fullName>
    </submittedName>
    <submittedName>
        <fullName evidence="13">BEL1-like homeodomain protein 4 isoform X2</fullName>
    </submittedName>
</protein>
<dbReference type="FunFam" id="1.10.10.60:FF:000083">
    <property type="entry name" value="BEL1-like homeodomain protein 4"/>
    <property type="match status" value="1"/>
</dbReference>
<reference evidence="12 13" key="1">
    <citation type="submission" date="2025-04" db="UniProtKB">
        <authorList>
            <consortium name="RefSeq"/>
        </authorList>
    </citation>
    <scope>IDENTIFICATION</scope>
</reference>
<evidence type="ECO:0000313" key="13">
    <source>
        <dbReference type="RefSeq" id="XP_020551210.1"/>
    </source>
</evidence>
<dbReference type="GO" id="GO:0003677">
    <property type="term" value="F:DNA binding"/>
    <property type="evidence" value="ECO:0007669"/>
    <property type="project" value="UniProtKB-UniRule"/>
</dbReference>
<keyword evidence="3" id="KW-0805">Transcription regulation</keyword>
<evidence type="ECO:0000313" key="11">
    <source>
        <dbReference type="Proteomes" id="UP000504604"/>
    </source>
</evidence>
<sequence>MSQSFLQEISNFSNAYERSMTAKQQGDWMLRVQGFEQDLSGQQSVPVYDTGGMLTEIINLPWRKPAGTDDFSPDDQIRPNYPWPQKQHLLNEAASQLSFMNPHVKVPNSSDSSHLQGFHLLSPVQEPDMETPSELSWIPGSSSGSFDLGRTTRIVEGQGLSLSLSSSLRNMESNKFDKTISLGHGELYFHSQELQAGPNSHNLCGSKDLGTNHQLFHSPRRVLDHGNQAHPGLVESARTGPNILRNSRYLSAAQELLQEFCCVGKGQLKNQRLKNQDGNPNSAMDGGGDAAAGPSSSSKDQHHPISPAERAEHQRRKMKLLTMLDEVDARYRRYCEQMQAIVNAFDSAVGRGAAAPYTGLAQTAMSRHFRCIKDAIAGQLKETCEGLGEKDVGGGGGLTRGETPRLKLLEQKYRQQKSLQRVGMLDPESWRPQRGLPDGSVNILRAWLFDHFLHPYPSEADKHMLSRQTGLSKNQVSNWFINARVRLWKPMVEEMYQQEFREEVQPATAPKEETTSEPSSQTPTHKTGATTTAPPPISLSRTENEKGPSINNTSSAACEDSPTREYRCFMADAAAGMMVRAGSQAGDVSLTLGLKHSENVPKMSRLSIRDFEAYRIKG</sequence>
<dbReference type="InterPro" id="IPR006563">
    <property type="entry name" value="POX_dom"/>
</dbReference>
<dbReference type="RefSeq" id="XP_011083914.1">
    <property type="nucleotide sequence ID" value="XM_011085612.2"/>
</dbReference>
<feature type="domain" description="Homeobox" evidence="10">
    <location>
        <begin position="427"/>
        <end position="490"/>
    </location>
</feature>
<keyword evidence="5 8" id="KW-0371">Homeobox</keyword>
<dbReference type="InterPro" id="IPR009057">
    <property type="entry name" value="Homeodomain-like_sf"/>
</dbReference>
<dbReference type="GeneID" id="105166303"/>
<evidence type="ECO:0000256" key="4">
    <source>
        <dbReference type="ARBA" id="ARBA00023125"/>
    </source>
</evidence>
<evidence type="ECO:0000256" key="6">
    <source>
        <dbReference type="ARBA" id="ARBA00023163"/>
    </source>
</evidence>
<dbReference type="CDD" id="cd00086">
    <property type="entry name" value="homeodomain"/>
    <property type="match status" value="1"/>
</dbReference>
<feature type="DNA-binding region" description="Homeobox" evidence="8">
    <location>
        <begin position="429"/>
        <end position="491"/>
    </location>
</feature>
<gene>
    <name evidence="12 13" type="primary">LOC105166303</name>
</gene>
<dbReference type="Pfam" id="PF05920">
    <property type="entry name" value="Homeobox_KN"/>
    <property type="match status" value="1"/>
</dbReference>
<dbReference type="Gramene" id="SIN_1011644.t">
    <property type="protein sequence ID" value="SIN_1011644.t"/>
    <property type="gene ID" value="SIN_1011644"/>
</dbReference>
<dbReference type="InterPro" id="IPR001356">
    <property type="entry name" value="HD"/>
</dbReference>
<accession>A0A6I9TIG4</accession>
<feature type="compositionally biased region" description="Basic and acidic residues" evidence="9">
    <location>
        <begin position="500"/>
        <end position="514"/>
    </location>
</feature>
<organism evidence="11 12">
    <name type="scientific">Sesamum indicum</name>
    <name type="common">Oriental sesame</name>
    <name type="synonym">Sesamum orientale</name>
    <dbReference type="NCBI Taxonomy" id="4182"/>
    <lineage>
        <taxon>Eukaryota</taxon>
        <taxon>Viridiplantae</taxon>
        <taxon>Streptophyta</taxon>
        <taxon>Embryophyta</taxon>
        <taxon>Tracheophyta</taxon>
        <taxon>Spermatophyta</taxon>
        <taxon>Magnoliopsida</taxon>
        <taxon>eudicotyledons</taxon>
        <taxon>Gunneridae</taxon>
        <taxon>Pentapetalae</taxon>
        <taxon>asterids</taxon>
        <taxon>lamiids</taxon>
        <taxon>Lamiales</taxon>
        <taxon>Pedaliaceae</taxon>
        <taxon>Sesamum</taxon>
    </lineage>
</organism>
<evidence type="ECO:0000256" key="1">
    <source>
        <dbReference type="ARBA" id="ARBA00004123"/>
    </source>
</evidence>
<keyword evidence="6" id="KW-0804">Transcription</keyword>
<dbReference type="PROSITE" id="PS50071">
    <property type="entry name" value="HOMEOBOX_2"/>
    <property type="match status" value="1"/>
</dbReference>
<evidence type="ECO:0000256" key="2">
    <source>
        <dbReference type="ARBA" id="ARBA00006454"/>
    </source>
</evidence>
<evidence type="ECO:0000256" key="9">
    <source>
        <dbReference type="SAM" id="MobiDB-lite"/>
    </source>
</evidence>
<evidence type="ECO:0000256" key="7">
    <source>
        <dbReference type="ARBA" id="ARBA00023242"/>
    </source>
</evidence>
<dbReference type="GO" id="GO:0005634">
    <property type="term" value="C:nucleus"/>
    <property type="evidence" value="ECO:0007669"/>
    <property type="project" value="UniProtKB-SubCell"/>
</dbReference>
<evidence type="ECO:0000259" key="10">
    <source>
        <dbReference type="PROSITE" id="PS50071"/>
    </source>
</evidence>
<evidence type="ECO:0000256" key="8">
    <source>
        <dbReference type="PROSITE-ProRule" id="PRU00108"/>
    </source>
</evidence>
<comment type="similarity">
    <text evidence="2">Belongs to the TALE/BELL homeobox family.</text>
</comment>
<comment type="subcellular location">
    <subcellularLocation>
        <location evidence="1 8">Nucleus</location>
    </subcellularLocation>
</comment>
<dbReference type="InterPro" id="IPR008422">
    <property type="entry name" value="KN_HD"/>
</dbReference>
<evidence type="ECO:0000256" key="5">
    <source>
        <dbReference type="ARBA" id="ARBA00023155"/>
    </source>
</evidence>
<dbReference type="Pfam" id="PF07526">
    <property type="entry name" value="POX"/>
    <property type="match status" value="1"/>
</dbReference>
<dbReference type="Gene3D" id="1.10.10.60">
    <property type="entry name" value="Homeodomain-like"/>
    <property type="match status" value="1"/>
</dbReference>
<dbReference type="KEGG" id="sind:105166303"/>
<dbReference type="InterPro" id="IPR050224">
    <property type="entry name" value="TALE_homeobox"/>
</dbReference>
<feature type="region of interest" description="Disordered" evidence="9">
    <location>
        <begin position="500"/>
        <end position="562"/>
    </location>
</feature>
<dbReference type="SMART" id="SM00574">
    <property type="entry name" value="POX"/>
    <property type="match status" value="1"/>
</dbReference>
<dbReference type="OrthoDB" id="10056939at2759"/>
<evidence type="ECO:0000256" key="3">
    <source>
        <dbReference type="ARBA" id="ARBA00023015"/>
    </source>
</evidence>
<dbReference type="SMART" id="SM00389">
    <property type="entry name" value="HOX"/>
    <property type="match status" value="1"/>
</dbReference>
<feature type="compositionally biased region" description="Low complexity" evidence="9">
    <location>
        <begin position="516"/>
        <end position="532"/>
    </location>
</feature>